<feature type="region of interest" description="Disordered" evidence="2">
    <location>
        <begin position="83"/>
        <end position="109"/>
    </location>
</feature>
<dbReference type="InterPro" id="IPR036778">
    <property type="entry name" value="OHCU_decarboxylase_sf"/>
</dbReference>
<dbReference type="Pfam" id="PF09349">
    <property type="entry name" value="OHCU_decarbox"/>
    <property type="match status" value="1"/>
</dbReference>
<evidence type="ECO:0000313" key="5">
    <source>
        <dbReference type="Proteomes" id="UP000799324"/>
    </source>
</evidence>
<proteinExistence type="predicted"/>
<feature type="compositionally biased region" description="Basic and acidic residues" evidence="2">
    <location>
        <begin position="83"/>
        <end position="95"/>
    </location>
</feature>
<dbReference type="PANTHER" id="PTHR37987">
    <property type="entry name" value="CHROMOSOME 9, WHOLE GENOME SHOTGUN SEQUENCE"/>
    <property type="match status" value="1"/>
</dbReference>
<dbReference type="EMBL" id="MU004305">
    <property type="protein sequence ID" value="KAF2659674.1"/>
    <property type="molecule type" value="Genomic_DNA"/>
</dbReference>
<dbReference type="Gene3D" id="1.10.3330.10">
    <property type="entry name" value="Oxo-4-hydroxy-4-carboxy-5-ureidoimidazoline decarboxylase"/>
    <property type="match status" value="1"/>
</dbReference>
<name>A0A6A6TM62_9PLEO</name>
<dbReference type="InterPro" id="IPR018020">
    <property type="entry name" value="OHCU_decarboxylase"/>
</dbReference>
<evidence type="ECO:0000256" key="2">
    <source>
        <dbReference type="SAM" id="MobiDB-lite"/>
    </source>
</evidence>
<feature type="domain" description="Oxo-4-hydroxy-4-carboxy-5-ureidoimidazoline decarboxylase" evidence="3">
    <location>
        <begin position="12"/>
        <end position="172"/>
    </location>
</feature>
<dbReference type="AlphaFoldDB" id="A0A6A6TM62"/>
<evidence type="ECO:0000259" key="3">
    <source>
        <dbReference type="Pfam" id="PF09349"/>
    </source>
</evidence>
<protein>
    <recommendedName>
        <fullName evidence="3">Oxo-4-hydroxy-4-carboxy-5-ureidoimidazoline decarboxylase domain-containing protein</fullName>
    </recommendedName>
</protein>
<accession>A0A6A6TM62</accession>
<dbReference type="GO" id="GO:0006144">
    <property type="term" value="P:purine nucleobase metabolic process"/>
    <property type="evidence" value="ECO:0007669"/>
    <property type="project" value="UniProtKB-KW"/>
</dbReference>
<gene>
    <name evidence="4" type="ORF">K491DRAFT_590616</name>
</gene>
<dbReference type="Proteomes" id="UP000799324">
    <property type="component" value="Unassembled WGS sequence"/>
</dbReference>
<reference evidence="4" key="1">
    <citation type="journal article" date="2020" name="Stud. Mycol.">
        <title>101 Dothideomycetes genomes: a test case for predicting lifestyles and emergence of pathogens.</title>
        <authorList>
            <person name="Haridas S."/>
            <person name="Albert R."/>
            <person name="Binder M."/>
            <person name="Bloem J."/>
            <person name="Labutti K."/>
            <person name="Salamov A."/>
            <person name="Andreopoulos B."/>
            <person name="Baker S."/>
            <person name="Barry K."/>
            <person name="Bills G."/>
            <person name="Bluhm B."/>
            <person name="Cannon C."/>
            <person name="Castanera R."/>
            <person name="Culley D."/>
            <person name="Daum C."/>
            <person name="Ezra D."/>
            <person name="Gonzalez J."/>
            <person name="Henrissat B."/>
            <person name="Kuo A."/>
            <person name="Liang C."/>
            <person name="Lipzen A."/>
            <person name="Lutzoni F."/>
            <person name="Magnuson J."/>
            <person name="Mondo S."/>
            <person name="Nolan M."/>
            <person name="Ohm R."/>
            <person name="Pangilinan J."/>
            <person name="Park H.-J."/>
            <person name="Ramirez L."/>
            <person name="Alfaro M."/>
            <person name="Sun H."/>
            <person name="Tritt A."/>
            <person name="Yoshinaga Y."/>
            <person name="Zwiers L.-H."/>
            <person name="Turgeon B."/>
            <person name="Goodwin S."/>
            <person name="Spatafora J."/>
            <person name="Crous P."/>
            <person name="Grigoriev I."/>
        </authorList>
    </citation>
    <scope>NUCLEOTIDE SEQUENCE</scope>
    <source>
        <strain evidence="4">CBS 122681</strain>
    </source>
</reference>
<dbReference type="PANTHER" id="PTHR37987:SF1">
    <property type="entry name" value="OXO-4-HYDROXY-4-CARBOXY-5-UREIDOIMIDAZOLINE DECARBOXYLASE DOMAIN-CONTAINING PROTEIN"/>
    <property type="match status" value="1"/>
</dbReference>
<organism evidence="4 5">
    <name type="scientific">Lophiostoma macrostomum CBS 122681</name>
    <dbReference type="NCBI Taxonomy" id="1314788"/>
    <lineage>
        <taxon>Eukaryota</taxon>
        <taxon>Fungi</taxon>
        <taxon>Dikarya</taxon>
        <taxon>Ascomycota</taxon>
        <taxon>Pezizomycotina</taxon>
        <taxon>Dothideomycetes</taxon>
        <taxon>Pleosporomycetidae</taxon>
        <taxon>Pleosporales</taxon>
        <taxon>Lophiostomataceae</taxon>
        <taxon>Lophiostoma</taxon>
    </lineage>
</organism>
<dbReference type="OrthoDB" id="5398391at2759"/>
<evidence type="ECO:0000256" key="1">
    <source>
        <dbReference type="ARBA" id="ARBA00022631"/>
    </source>
</evidence>
<feature type="region of interest" description="Disordered" evidence="2">
    <location>
        <begin position="172"/>
        <end position="197"/>
    </location>
</feature>
<keyword evidence="1" id="KW-0659">Purine metabolism</keyword>
<sequence>MTSLPPINTLSHLPDSELSTVLDLLFEPSPPLHSLSLPILRSTTFPSYSTLIFAVNTQLTALAASDSPDDVAKLSEILSSHPRLGEKKVDSEQSRAEQAQLQQGGEEEKEKLAKLNKDYEEKFPGLRYVVFVNGRPRPAIMENMEARIGRGDLKAERQEAIQAMCDIANDRAAKLSPPTNKDHEESVLQSVKSLVEK</sequence>
<keyword evidence="5" id="KW-1185">Reference proteome</keyword>
<evidence type="ECO:0000313" key="4">
    <source>
        <dbReference type="EMBL" id="KAF2659674.1"/>
    </source>
</evidence>
<dbReference type="SUPFAM" id="SSF158694">
    <property type="entry name" value="UraD-Like"/>
    <property type="match status" value="1"/>
</dbReference>
<feature type="compositionally biased region" description="Polar residues" evidence="2">
    <location>
        <begin position="187"/>
        <end position="197"/>
    </location>
</feature>